<feature type="region of interest" description="Disordered" evidence="3">
    <location>
        <begin position="442"/>
        <end position="501"/>
    </location>
</feature>
<feature type="compositionally biased region" description="Basic residues" evidence="3">
    <location>
        <begin position="184"/>
        <end position="197"/>
    </location>
</feature>
<accession>B9S9B2</accession>
<feature type="region of interest" description="Disordered" evidence="3">
    <location>
        <begin position="177"/>
        <end position="199"/>
    </location>
</feature>
<dbReference type="OrthoDB" id="753427at2759"/>
<feature type="region of interest" description="Disordered" evidence="3">
    <location>
        <begin position="219"/>
        <end position="241"/>
    </location>
</feature>
<dbReference type="Gene3D" id="1.20.5.340">
    <property type="match status" value="1"/>
</dbReference>
<keyword evidence="2" id="KW-0963">Cytoplasm</keyword>
<proteinExistence type="inferred from homology"/>
<evidence type="ECO:0000313" key="4">
    <source>
        <dbReference type="EMBL" id="EEF39881.1"/>
    </source>
</evidence>
<keyword evidence="2" id="KW-0206">Cytoskeleton</keyword>
<feature type="region of interest" description="Disordered" evidence="3">
    <location>
        <begin position="597"/>
        <end position="670"/>
    </location>
</feature>
<evidence type="ECO:0000256" key="1">
    <source>
        <dbReference type="ARBA" id="ARBA00006993"/>
    </source>
</evidence>
<feature type="region of interest" description="Disordered" evidence="3">
    <location>
        <begin position="1023"/>
        <end position="1046"/>
    </location>
</feature>
<gene>
    <name evidence="4" type="ORF">RCOM_1015180</name>
</gene>
<evidence type="ECO:0000256" key="2">
    <source>
        <dbReference type="RuleBase" id="RU367034"/>
    </source>
</evidence>
<feature type="compositionally biased region" description="Polar residues" evidence="3">
    <location>
        <begin position="449"/>
        <end position="479"/>
    </location>
</feature>
<dbReference type="GO" id="GO:0003779">
    <property type="term" value="F:actin binding"/>
    <property type="evidence" value="ECO:0007669"/>
    <property type="project" value="UniProtKB-UniRule"/>
</dbReference>
<dbReference type="InParanoid" id="B9S9B2"/>
<dbReference type="KEGG" id="rcu:8259241"/>
<comment type="function">
    <text evidence="2">Involved in regulation of actin and microtubule organization. Part of a WAVE complex that activates the Arp2/3 complex.</text>
</comment>
<feature type="compositionally biased region" description="Polar residues" evidence="3">
    <location>
        <begin position="486"/>
        <end position="496"/>
    </location>
</feature>
<organism evidence="4 5">
    <name type="scientific">Ricinus communis</name>
    <name type="common">Castor bean</name>
    <dbReference type="NCBI Taxonomy" id="3988"/>
    <lineage>
        <taxon>Eukaryota</taxon>
        <taxon>Viridiplantae</taxon>
        <taxon>Streptophyta</taxon>
        <taxon>Embryophyta</taxon>
        <taxon>Tracheophyta</taxon>
        <taxon>Spermatophyta</taxon>
        <taxon>Magnoliopsida</taxon>
        <taxon>eudicotyledons</taxon>
        <taxon>Gunneridae</taxon>
        <taxon>Pentapetalae</taxon>
        <taxon>rosids</taxon>
        <taxon>fabids</taxon>
        <taxon>Malpighiales</taxon>
        <taxon>Euphorbiaceae</taxon>
        <taxon>Acalyphoideae</taxon>
        <taxon>Acalypheae</taxon>
        <taxon>Ricinus</taxon>
    </lineage>
</organism>
<dbReference type="Gene3D" id="6.10.280.150">
    <property type="match status" value="1"/>
</dbReference>
<reference evidence="5" key="1">
    <citation type="journal article" date="2010" name="Nat. Biotechnol.">
        <title>Draft genome sequence of the oilseed species Ricinus communis.</title>
        <authorList>
            <person name="Chan A.P."/>
            <person name="Crabtree J."/>
            <person name="Zhao Q."/>
            <person name="Lorenzi H."/>
            <person name="Orvis J."/>
            <person name="Puiu D."/>
            <person name="Melake-Berhan A."/>
            <person name="Jones K.M."/>
            <person name="Redman J."/>
            <person name="Chen G."/>
            <person name="Cahoon E.B."/>
            <person name="Gedil M."/>
            <person name="Stanke M."/>
            <person name="Haas B.J."/>
            <person name="Wortman J.R."/>
            <person name="Fraser-Liggett C.M."/>
            <person name="Ravel J."/>
            <person name="Rabinowicz P.D."/>
        </authorList>
    </citation>
    <scope>NUCLEOTIDE SEQUENCE [LARGE SCALE GENOMIC DNA]</scope>
    <source>
        <strain evidence="5">cv. Hale</strain>
    </source>
</reference>
<name>B9S9B2_RICCO</name>
<evidence type="ECO:0000256" key="3">
    <source>
        <dbReference type="SAM" id="MobiDB-lite"/>
    </source>
</evidence>
<feature type="compositionally biased region" description="Basic and acidic residues" evidence="3">
    <location>
        <begin position="611"/>
        <end position="668"/>
    </location>
</feature>
<feature type="region of interest" description="Disordered" evidence="3">
    <location>
        <begin position="845"/>
        <end position="867"/>
    </location>
</feature>
<keyword evidence="2" id="KW-0009">Actin-binding</keyword>
<comment type="similarity">
    <text evidence="1 2">Belongs to the SCAR/WAVE family.</text>
</comment>
<dbReference type="GO" id="GO:0030036">
    <property type="term" value="P:actin cytoskeleton organization"/>
    <property type="evidence" value="ECO:0000318"/>
    <property type="project" value="GO_Central"/>
</dbReference>
<evidence type="ECO:0000313" key="5">
    <source>
        <dbReference type="Proteomes" id="UP000008311"/>
    </source>
</evidence>
<dbReference type="FunCoup" id="B9S9B2">
    <property type="interactions" value="1024"/>
</dbReference>
<keyword evidence="5" id="KW-1185">Reference proteome</keyword>
<dbReference type="GO" id="GO:2000601">
    <property type="term" value="P:positive regulation of Arp2/3 complex-mediated actin nucleation"/>
    <property type="evidence" value="ECO:0000318"/>
    <property type="project" value="GO_Central"/>
</dbReference>
<dbReference type="AlphaFoldDB" id="B9S9B2"/>
<comment type="subcellular location">
    <subcellularLocation>
        <location evidence="2">Cytoplasm</location>
        <location evidence="2">Cytoskeleton</location>
    </subcellularLocation>
</comment>
<dbReference type="PANTHER" id="PTHR12902:SF33">
    <property type="entry name" value="PROTEIN SCAR3"/>
    <property type="match status" value="1"/>
</dbReference>
<dbReference type="STRING" id="3988.B9S9B2"/>
<dbReference type="InterPro" id="IPR028288">
    <property type="entry name" value="SCAR/WAVE_fam"/>
</dbReference>
<sequence>MPLVRFQVRNEYRLGQSELYREANREDPKAVLDGVAVAGLVGILCQLGDLAEFAAEVFHGLQEQVTTTASRSHKLMVRVQNIEAALPSLEKAVLAQTSHIHFAYTAGSEWHSRIQNGQNHFIYNDLPRFIMDSYEECSDPPRLHLLDKFDTGGPGSCLKRYSDPTFFRRASGNFKEPDAEKVRKEKKVRKTKKKRSSQRNVDFLSSASMLNQSARMPFSIPTVNGRTSPSHTASTTDMTLKSDLGDHSNSFDSRTGSAYVECVFHLSSSAQPEEQESKEFSARFLHHNNIADSVIPNEQPSIVTDNSHQSSSPEPIVHNSSSDIWDEKAEIVEPEDLQSDENEAPDMFITDSDLGIQNENALNLRNPYQLDLAFDNEDTLKSSTDGNELDEIESEPDNFMDALNTIDSESENDLDCLTRHEVEQFSSIVNNQGIQDDVDKVTEHLSDDPSGNESHNPSELSLNKGTTSDLGNNVQSNSFSHEHTSHISGDPSNSDNLPGMESFTAADALDSLNVESFVSASDPSSSGCGMLSMAEPLSDKAVSHSCKSQEPQAELATVQPVSFWTNGGLLGLEPSKPPDFAVANTSNMDSETRINSEVIGHPNHFSMPSNDGERGRPDILVKDDRSTERDLTSERSSSQHKDQDSEVEKTGDFHPVDRFNHADGERHNITSVVKPGNELPIDANIKDTCIGENEKNSSQMFGLGHRLLINGFRRKISLVPDSQCEQASSLRTSASDQRNGHHRITHHAAADKTLDGKFGHKTNVGSLTSSPPLEHMKISFHPIDSFEASKLNLKFPDGNHNNGSTRDMFPAFQLVPEPTIPLKDAGSDSDDDTFCRSSPYLSDDCLSHHSDSDSEKWESDESPENKDHELYDSLCRIPPVESVSSSLQPTEMGNDGIHMNSGLKSLYSENGADSSLSSSLLDLPSFDAMNPVILGKSKDNLEQRNYIESQYSEDPNPSPPPPPPVQWWATKATAYMAQDKQKTTPEVHKHPVDLKLSEFPVSQQHKPAPANEKQTDEEITAFKPKGKQEECNLSPLKEANMPEKGMDEKEDFLHQIRRKSFTLRRTVAAKPTFAAGPAANDKVTAILEKAIAIRQAVGSDDGEDDDTWSDA</sequence>
<dbReference type="GO" id="GO:0071933">
    <property type="term" value="F:Arp2/3 complex binding"/>
    <property type="evidence" value="ECO:0000318"/>
    <property type="project" value="GO_Central"/>
</dbReference>
<dbReference type="PANTHER" id="PTHR12902">
    <property type="entry name" value="WASP-1"/>
    <property type="match status" value="1"/>
</dbReference>
<dbReference type="Proteomes" id="UP000008311">
    <property type="component" value="Unassembled WGS sequence"/>
</dbReference>
<dbReference type="EMBL" id="EQ973895">
    <property type="protein sequence ID" value="EEF39881.1"/>
    <property type="molecule type" value="Genomic_DNA"/>
</dbReference>
<feature type="compositionally biased region" description="Polar residues" evidence="3">
    <location>
        <begin position="221"/>
        <end position="239"/>
    </location>
</feature>
<dbReference type="eggNOG" id="ENOG502QSPV">
    <property type="taxonomic scope" value="Eukaryota"/>
</dbReference>
<dbReference type="GO" id="GO:0005856">
    <property type="term" value="C:cytoskeleton"/>
    <property type="evidence" value="ECO:0007669"/>
    <property type="project" value="UniProtKB-SubCell"/>
</dbReference>
<dbReference type="GO" id="GO:0034237">
    <property type="term" value="F:protein kinase A regulatory subunit binding"/>
    <property type="evidence" value="ECO:0000318"/>
    <property type="project" value="GO_Central"/>
</dbReference>
<protein>
    <recommendedName>
        <fullName evidence="2">Protein SCAR</fullName>
    </recommendedName>
    <alternativeName>
        <fullName evidence="2">Protein WAVE</fullName>
    </alternativeName>
</protein>